<proteinExistence type="predicted"/>
<evidence type="ECO:0000313" key="1">
    <source>
        <dbReference type="EMBL" id="RUS55696.1"/>
    </source>
</evidence>
<name>A0A433RU84_9BACL</name>
<reference evidence="1 2" key="1">
    <citation type="submission" date="2014-11" db="EMBL/GenBank/DDBJ databases">
        <title>Genome sequence and analysis of novel Kurthia sp.</title>
        <authorList>
            <person name="Lawson J.N."/>
            <person name="Gonzalez J.E."/>
            <person name="Rinauldi L."/>
            <person name="Xuan Z."/>
            <person name="Firman A."/>
            <person name="Shaddox L."/>
            <person name="Trudeau A."/>
            <person name="Shah S."/>
            <person name="Reiman D."/>
        </authorList>
    </citation>
    <scope>NUCLEOTIDE SEQUENCE [LARGE SCALE GENOMIC DNA]</scope>
    <source>
        <strain evidence="1 2">3B1D</strain>
    </source>
</reference>
<comment type="caution">
    <text evidence="1">The sequence shown here is derived from an EMBL/GenBank/DDBJ whole genome shotgun (WGS) entry which is preliminary data.</text>
</comment>
<dbReference type="EMBL" id="JTFC01000031">
    <property type="protein sequence ID" value="RUS55696.1"/>
    <property type="molecule type" value="Genomic_DNA"/>
</dbReference>
<dbReference type="AlphaFoldDB" id="A0A433RU84"/>
<evidence type="ECO:0008006" key="3">
    <source>
        <dbReference type="Google" id="ProtNLM"/>
    </source>
</evidence>
<keyword evidence="2" id="KW-1185">Reference proteome</keyword>
<accession>A0A433RU84</accession>
<dbReference type="RefSeq" id="WP_126990962.1">
    <property type="nucleotide sequence ID" value="NZ_JTFC01000031.1"/>
</dbReference>
<evidence type="ECO:0000313" key="2">
    <source>
        <dbReference type="Proteomes" id="UP000288623"/>
    </source>
</evidence>
<gene>
    <name evidence="1" type="ORF">QI30_12335</name>
</gene>
<dbReference type="Proteomes" id="UP000288623">
    <property type="component" value="Unassembled WGS sequence"/>
</dbReference>
<sequence>MLEEHANVVRVVSLAGEVTGRKKLQKIVYIAKKLNYPFHEKYHFHMYGPYSEELTMRVEELCTMGFLTERKEDKGSYQQYRYEVTDKGTTFTESFCKEAGGLPQIIEELNTQSARFLELVSSLLYFDELSREQQIVKVRTVKAKLNFTDEEFEHAFTFMTKLNQFKNN</sequence>
<protein>
    <recommendedName>
        <fullName evidence="3">YwgA</fullName>
    </recommendedName>
</protein>
<dbReference type="OrthoDB" id="5507947at2"/>
<organism evidence="1 2">
    <name type="scientific">Candidatus Kurthia intestinigallinarum</name>
    <dbReference type="NCBI Taxonomy" id="1562256"/>
    <lineage>
        <taxon>Bacteria</taxon>
        <taxon>Bacillati</taxon>
        <taxon>Bacillota</taxon>
        <taxon>Bacilli</taxon>
        <taxon>Bacillales</taxon>
        <taxon>Caryophanaceae</taxon>
        <taxon>Kurthia</taxon>
    </lineage>
</organism>